<dbReference type="EC" id="2.7.1.2" evidence="1"/>
<name>A0A5Q0UEW5_9ARCH</name>
<organism evidence="1 2">
    <name type="scientific">Candidatus Nanohalobium constans</name>
    <dbReference type="NCBI Taxonomy" id="2565781"/>
    <lineage>
        <taxon>Archaea</taxon>
        <taxon>Candidatus Nanohalarchaeota</taxon>
        <taxon>Candidatus Nanohalobia</taxon>
        <taxon>Candidatus Nanohalobiales</taxon>
        <taxon>Candidatus Nanohalobiaceae</taxon>
        <taxon>Candidatus Nanohalobium</taxon>
    </lineage>
</organism>
<dbReference type="Proteomes" id="UP000377803">
    <property type="component" value="Chromosome"/>
</dbReference>
<dbReference type="KEGG" id="ncon:LC1Nh_0180"/>
<sequence length="303" mass="33484">MMENVFLGVDIGAKITRIGIGNSENLVNVDEIRTGDYWSVNGFLELVSDFIEDSEYNAEEIDGVGIGVSAIVDKEEKEMTCSKYLDEISFNEVEENFGIPVSLEANCNTAVIGQKKHGEQDVDNLATVNMWGGIGAGVYFDNKLLSSGNRMPAAGSIVLDYEKGLTWMDLCSGKELPETIEKIVRKDTRHTEAKKKTGKHGEEDITLEEMLEKAEEYDEVAEDCIDELAHINAVGVANVVNAYAPELITFRGTIAQKHPEFMEEIMKRVKYLSANPEPEMKVTEIENIGVKGAIALAEQNYSS</sequence>
<dbReference type="SUPFAM" id="SSF53067">
    <property type="entry name" value="Actin-like ATPase domain"/>
    <property type="match status" value="1"/>
</dbReference>
<dbReference type="GO" id="GO:0004340">
    <property type="term" value="F:glucokinase activity"/>
    <property type="evidence" value="ECO:0007669"/>
    <property type="project" value="UniProtKB-EC"/>
</dbReference>
<evidence type="ECO:0000313" key="2">
    <source>
        <dbReference type="Proteomes" id="UP000377803"/>
    </source>
</evidence>
<dbReference type="AlphaFoldDB" id="A0A5Q0UEW5"/>
<evidence type="ECO:0000313" key="1">
    <source>
        <dbReference type="EMBL" id="QGA80086.1"/>
    </source>
</evidence>
<keyword evidence="1" id="KW-0808">Transferase</keyword>
<dbReference type="PANTHER" id="PTHR18964:SF149">
    <property type="entry name" value="BIFUNCTIONAL UDP-N-ACETYLGLUCOSAMINE 2-EPIMERASE_N-ACETYLMANNOSAMINE KINASE"/>
    <property type="match status" value="1"/>
</dbReference>
<gene>
    <name evidence="1" type="primary">glk</name>
    <name evidence="1" type="ORF">LC1Nh_0180</name>
</gene>
<dbReference type="InterPro" id="IPR000600">
    <property type="entry name" value="ROK"/>
</dbReference>
<dbReference type="InterPro" id="IPR043129">
    <property type="entry name" value="ATPase_NBD"/>
</dbReference>
<dbReference type="PANTHER" id="PTHR18964">
    <property type="entry name" value="ROK (REPRESSOR, ORF, KINASE) FAMILY"/>
    <property type="match status" value="1"/>
</dbReference>
<proteinExistence type="predicted"/>
<keyword evidence="2" id="KW-1185">Reference proteome</keyword>
<dbReference type="EMBL" id="CP040089">
    <property type="protein sequence ID" value="QGA80086.1"/>
    <property type="molecule type" value="Genomic_DNA"/>
</dbReference>
<dbReference type="Gene3D" id="3.30.420.40">
    <property type="match status" value="2"/>
</dbReference>
<keyword evidence="1" id="KW-0418">Kinase</keyword>
<reference evidence="2" key="1">
    <citation type="submission" date="2019-05" db="EMBL/GenBank/DDBJ databases">
        <title>Candidatus Nanohalobium constans, a novel model system to study the DPANN nano-sized archaea: genomic and physiological characterization of a nanoarchaeon co-cultured with its chitinotrophic host.</title>
        <authorList>
            <person name="La Cono V."/>
            <person name="Arcadi E."/>
            <person name="Crisafi F."/>
            <person name="Denaro R."/>
            <person name="La Spada G."/>
            <person name="Messina E."/>
            <person name="Smedile F."/>
            <person name="Toshchakov S.V."/>
            <person name="Shevchenko M.A."/>
            <person name="Golyshin P.N."/>
            <person name="Golyshina O.V."/>
            <person name="Ferrer M."/>
            <person name="Rohde M."/>
            <person name="Mushegian A."/>
            <person name="Sorokin D.Y."/>
            <person name="Giuliano L."/>
            <person name="Yakimov M.M."/>
        </authorList>
    </citation>
    <scope>NUCLEOTIDE SEQUENCE [LARGE SCALE GENOMIC DNA]</scope>
    <source>
        <strain evidence="2">LC1Nh</strain>
    </source>
</reference>
<accession>A0A5Q0UEW5</accession>
<dbReference type="Pfam" id="PF00480">
    <property type="entry name" value="ROK"/>
    <property type="match status" value="1"/>
</dbReference>
<protein>
    <submittedName>
        <fullName evidence="1">Glucokinase</fullName>
        <ecNumber evidence="1">2.7.1.2</ecNumber>
    </submittedName>
</protein>